<dbReference type="GO" id="GO:0005886">
    <property type="term" value="C:plasma membrane"/>
    <property type="evidence" value="ECO:0007669"/>
    <property type="project" value="UniProtKB-SubCell"/>
</dbReference>
<keyword evidence="3 6" id="KW-0812">Transmembrane</keyword>
<feature type="region of interest" description="Disordered" evidence="7">
    <location>
        <begin position="243"/>
        <end position="287"/>
    </location>
</feature>
<dbReference type="AlphaFoldDB" id="A0A1G9WY37"/>
<dbReference type="RefSeq" id="WP_091022653.1">
    <property type="nucleotide sequence ID" value="NZ_BKAE01000001.1"/>
</dbReference>
<keyword evidence="5 6" id="KW-0472">Membrane</keyword>
<dbReference type="Pfam" id="PF02104">
    <property type="entry name" value="SURF1"/>
    <property type="match status" value="1"/>
</dbReference>
<dbReference type="EMBL" id="FNIC01000001">
    <property type="protein sequence ID" value="SDM89023.1"/>
    <property type="molecule type" value="Genomic_DNA"/>
</dbReference>
<keyword evidence="9" id="KW-1185">Reference proteome</keyword>
<dbReference type="Proteomes" id="UP000199004">
    <property type="component" value="Unassembled WGS sequence"/>
</dbReference>
<accession>A0A1G9WY37</accession>
<dbReference type="CDD" id="cd06662">
    <property type="entry name" value="SURF1"/>
    <property type="match status" value="1"/>
</dbReference>
<dbReference type="STRING" id="1005944.SAMN05192576_1189"/>
<evidence type="ECO:0000256" key="7">
    <source>
        <dbReference type="SAM" id="MobiDB-lite"/>
    </source>
</evidence>
<feature type="transmembrane region" description="Helical" evidence="6">
    <location>
        <begin position="217"/>
        <end position="235"/>
    </location>
</feature>
<evidence type="ECO:0000313" key="8">
    <source>
        <dbReference type="EMBL" id="SDM89023.1"/>
    </source>
</evidence>
<dbReference type="InterPro" id="IPR002994">
    <property type="entry name" value="Surf1/Shy1"/>
</dbReference>
<proteinExistence type="inferred from homology"/>
<reference evidence="8 9" key="1">
    <citation type="submission" date="2016-10" db="EMBL/GenBank/DDBJ databases">
        <authorList>
            <person name="de Groot N.N."/>
        </authorList>
    </citation>
    <scope>NUCLEOTIDE SEQUENCE [LARGE SCALE GENOMIC DNA]</scope>
    <source>
        <strain evidence="8 9">CGMCC 1.11147</strain>
    </source>
</reference>
<evidence type="ECO:0000256" key="4">
    <source>
        <dbReference type="ARBA" id="ARBA00022989"/>
    </source>
</evidence>
<evidence type="ECO:0000256" key="6">
    <source>
        <dbReference type="RuleBase" id="RU363076"/>
    </source>
</evidence>
<dbReference type="OrthoDB" id="9807214at2"/>
<evidence type="ECO:0000256" key="2">
    <source>
        <dbReference type="ARBA" id="ARBA00007165"/>
    </source>
</evidence>
<dbReference type="InterPro" id="IPR045214">
    <property type="entry name" value="Surf1/Surf4"/>
</dbReference>
<comment type="subcellular location">
    <subcellularLocation>
        <location evidence="6">Cell membrane</location>
        <topology evidence="6">Multi-pass membrane protein</topology>
    </subcellularLocation>
    <subcellularLocation>
        <location evidence="1">Membrane</location>
    </subcellularLocation>
</comment>
<dbReference type="PROSITE" id="PS50895">
    <property type="entry name" value="SURF1"/>
    <property type="match status" value="1"/>
</dbReference>
<keyword evidence="6" id="KW-1003">Cell membrane</keyword>
<keyword evidence="4 6" id="KW-1133">Transmembrane helix</keyword>
<evidence type="ECO:0000256" key="5">
    <source>
        <dbReference type="ARBA" id="ARBA00023136"/>
    </source>
</evidence>
<dbReference type="PANTHER" id="PTHR23427:SF2">
    <property type="entry name" value="SURFEIT LOCUS PROTEIN 1"/>
    <property type="match status" value="1"/>
</dbReference>
<feature type="compositionally biased region" description="Basic and acidic residues" evidence="7">
    <location>
        <begin position="271"/>
        <end position="287"/>
    </location>
</feature>
<evidence type="ECO:0000313" key="9">
    <source>
        <dbReference type="Proteomes" id="UP000199004"/>
    </source>
</evidence>
<evidence type="ECO:0000256" key="1">
    <source>
        <dbReference type="ARBA" id="ARBA00004370"/>
    </source>
</evidence>
<name>A0A1G9WY37_9ACTN</name>
<evidence type="ECO:0000256" key="3">
    <source>
        <dbReference type="ARBA" id="ARBA00022692"/>
    </source>
</evidence>
<dbReference type="PANTHER" id="PTHR23427">
    <property type="entry name" value="SURFEIT LOCUS PROTEIN"/>
    <property type="match status" value="1"/>
</dbReference>
<gene>
    <name evidence="8" type="ORF">SAMN05192576_1189</name>
</gene>
<comment type="similarity">
    <text evidence="2 6">Belongs to the SURF1 family.</text>
</comment>
<sequence length="287" mass="32129">MHSFRFLLSRRWGLFAVAIVVVAAATWWLGQWQFDRLADRKERNEVVRANEDSDPLLVENVLTPGRPVADEHEWLIVQADGTYDTDNTVIVRYRTRDGISGVDVVVPFVTSSGTAVLVDRGWMPTDDPTADASDVPAPPSGRVTITGWLRGDGTGDSTAVHDGSTRAINSTAIGEAIDREVYGGFVELRSEDPPPATSLEQVELPELDNGPHFFYGLQWWFFGVLAVFGFFYLMYDEWRAARNGGRPDRGAKPKGPRPKKVRQSNHPYVRAQREREAREEAERELSG</sequence>
<organism evidence="8 9">
    <name type="scientific">Nocardioides szechwanensis</name>
    <dbReference type="NCBI Taxonomy" id="1005944"/>
    <lineage>
        <taxon>Bacteria</taxon>
        <taxon>Bacillati</taxon>
        <taxon>Actinomycetota</taxon>
        <taxon>Actinomycetes</taxon>
        <taxon>Propionibacteriales</taxon>
        <taxon>Nocardioidaceae</taxon>
        <taxon>Nocardioides</taxon>
    </lineage>
</organism>
<protein>
    <recommendedName>
        <fullName evidence="6">SURF1-like protein</fullName>
    </recommendedName>
</protein>
<feature type="transmembrane region" description="Helical" evidence="6">
    <location>
        <begin position="12"/>
        <end position="30"/>
    </location>
</feature>
<feature type="compositionally biased region" description="Basic residues" evidence="7">
    <location>
        <begin position="252"/>
        <end position="263"/>
    </location>
</feature>